<dbReference type="Gene3D" id="1.20.1560.10">
    <property type="entry name" value="ABC transporter type 1, transmembrane domain"/>
    <property type="match status" value="1"/>
</dbReference>
<dbReference type="GO" id="GO:0016020">
    <property type="term" value="C:membrane"/>
    <property type="evidence" value="ECO:0007669"/>
    <property type="project" value="InterPro"/>
</dbReference>
<dbReference type="STRING" id="195883.A0A482WGG7"/>
<organism evidence="5 6">
    <name type="scientific">Laodelphax striatellus</name>
    <name type="common">Small brown planthopper</name>
    <name type="synonym">Delphax striatella</name>
    <dbReference type="NCBI Taxonomy" id="195883"/>
    <lineage>
        <taxon>Eukaryota</taxon>
        <taxon>Metazoa</taxon>
        <taxon>Ecdysozoa</taxon>
        <taxon>Arthropoda</taxon>
        <taxon>Hexapoda</taxon>
        <taxon>Insecta</taxon>
        <taxon>Pterygota</taxon>
        <taxon>Neoptera</taxon>
        <taxon>Paraneoptera</taxon>
        <taxon>Hemiptera</taxon>
        <taxon>Auchenorrhyncha</taxon>
        <taxon>Fulgoroidea</taxon>
        <taxon>Delphacidae</taxon>
        <taxon>Criomorphinae</taxon>
        <taxon>Laodelphax</taxon>
    </lineage>
</organism>
<keyword evidence="1 4" id="KW-0812">Transmembrane</keyword>
<dbReference type="InParanoid" id="A0A482WGG7"/>
<evidence type="ECO:0000256" key="3">
    <source>
        <dbReference type="ARBA" id="ARBA00023136"/>
    </source>
</evidence>
<keyword evidence="2 4" id="KW-1133">Transmembrane helix</keyword>
<evidence type="ECO:0008006" key="7">
    <source>
        <dbReference type="Google" id="ProtNLM"/>
    </source>
</evidence>
<proteinExistence type="predicted"/>
<evidence type="ECO:0000313" key="5">
    <source>
        <dbReference type="EMBL" id="RZF32629.1"/>
    </source>
</evidence>
<feature type="transmembrane region" description="Helical" evidence="4">
    <location>
        <begin position="52"/>
        <end position="70"/>
    </location>
</feature>
<dbReference type="GO" id="GO:0005524">
    <property type="term" value="F:ATP binding"/>
    <property type="evidence" value="ECO:0007669"/>
    <property type="project" value="InterPro"/>
</dbReference>
<dbReference type="EMBL" id="QKKF02036291">
    <property type="protein sequence ID" value="RZF32629.1"/>
    <property type="molecule type" value="Genomic_DNA"/>
</dbReference>
<dbReference type="SMR" id="A0A482WGG7"/>
<comment type="caution">
    <text evidence="5">The sequence shown here is derived from an EMBL/GenBank/DDBJ whole genome shotgun (WGS) entry which is preliminary data.</text>
</comment>
<accession>A0A482WGG7</accession>
<dbReference type="OrthoDB" id="6500128at2759"/>
<dbReference type="AlphaFoldDB" id="A0A482WGG7"/>
<evidence type="ECO:0000256" key="2">
    <source>
        <dbReference type="ARBA" id="ARBA00022989"/>
    </source>
</evidence>
<reference evidence="5 6" key="1">
    <citation type="journal article" date="2017" name="Gigascience">
        <title>Genome sequence of the small brown planthopper, Laodelphax striatellus.</title>
        <authorList>
            <person name="Zhu J."/>
            <person name="Jiang F."/>
            <person name="Wang X."/>
            <person name="Yang P."/>
            <person name="Bao Y."/>
            <person name="Zhao W."/>
            <person name="Wang W."/>
            <person name="Lu H."/>
            <person name="Wang Q."/>
            <person name="Cui N."/>
            <person name="Li J."/>
            <person name="Chen X."/>
            <person name="Luo L."/>
            <person name="Yu J."/>
            <person name="Kang L."/>
            <person name="Cui F."/>
        </authorList>
    </citation>
    <scope>NUCLEOTIDE SEQUENCE [LARGE SCALE GENOMIC DNA]</scope>
    <source>
        <strain evidence="5">Lst14</strain>
    </source>
</reference>
<keyword evidence="6" id="KW-1185">Reference proteome</keyword>
<evidence type="ECO:0000256" key="1">
    <source>
        <dbReference type="ARBA" id="ARBA00022692"/>
    </source>
</evidence>
<dbReference type="SUPFAM" id="SSF90123">
    <property type="entry name" value="ABC transporter transmembrane region"/>
    <property type="match status" value="1"/>
</dbReference>
<keyword evidence="3 4" id="KW-0472">Membrane</keyword>
<name>A0A482WGG7_LAOST</name>
<dbReference type="InterPro" id="IPR036640">
    <property type="entry name" value="ABC1_TM_sf"/>
</dbReference>
<feature type="transmembrane region" description="Helical" evidence="4">
    <location>
        <begin position="7"/>
        <end position="32"/>
    </location>
</feature>
<evidence type="ECO:0000313" key="6">
    <source>
        <dbReference type="Proteomes" id="UP000291343"/>
    </source>
</evidence>
<sequence>MLNKPEAGLITLGTLGAFAMGLASPFCAVLYGTYISVLALPDDEEVISSANWYSLGFLGIALLVFICVFIEEM</sequence>
<protein>
    <recommendedName>
        <fullName evidence="7">Major facilitator superfamily (MFS) profile domain-containing protein</fullName>
    </recommendedName>
</protein>
<evidence type="ECO:0000256" key="4">
    <source>
        <dbReference type="SAM" id="Phobius"/>
    </source>
</evidence>
<dbReference type="Proteomes" id="UP000291343">
    <property type="component" value="Unassembled WGS sequence"/>
</dbReference>
<gene>
    <name evidence="5" type="ORF">LSTR_LSTR015583</name>
</gene>